<feature type="region of interest" description="Disordered" evidence="3">
    <location>
        <begin position="2510"/>
        <end position="2535"/>
    </location>
</feature>
<name>A0ABD3NCC7_9STRA</name>
<evidence type="ECO:0000259" key="6">
    <source>
        <dbReference type="PROSITE" id="PS50237"/>
    </source>
</evidence>
<feature type="region of interest" description="Disordered" evidence="3">
    <location>
        <begin position="208"/>
        <end position="267"/>
    </location>
</feature>
<dbReference type="EMBL" id="JALLPJ020001223">
    <property type="protein sequence ID" value="KAL3773701.1"/>
    <property type="molecule type" value="Genomic_DNA"/>
</dbReference>
<feature type="region of interest" description="Disordered" evidence="3">
    <location>
        <begin position="797"/>
        <end position="816"/>
    </location>
</feature>
<dbReference type="SUPFAM" id="SSF56204">
    <property type="entry name" value="Hect, E3 ligase catalytic domain"/>
    <property type="match status" value="1"/>
</dbReference>
<evidence type="ECO:0000313" key="8">
    <source>
        <dbReference type="Proteomes" id="UP001530400"/>
    </source>
</evidence>
<feature type="active site" description="Glycyl thioester intermediate" evidence="2">
    <location>
        <position position="4973"/>
    </location>
</feature>
<keyword evidence="8" id="KW-1185">Reference proteome</keyword>
<feature type="region of interest" description="Disordered" evidence="3">
    <location>
        <begin position="2629"/>
        <end position="2649"/>
    </location>
</feature>
<dbReference type="PROSITE" id="PS50030">
    <property type="entry name" value="UBA"/>
    <property type="match status" value="2"/>
</dbReference>
<evidence type="ECO:0000259" key="5">
    <source>
        <dbReference type="PROSITE" id="PS50188"/>
    </source>
</evidence>
<feature type="domain" description="B30.2/SPRY" evidence="5">
    <location>
        <begin position="3852"/>
        <end position="4046"/>
    </location>
</feature>
<evidence type="ECO:0000256" key="3">
    <source>
        <dbReference type="SAM" id="MobiDB-lite"/>
    </source>
</evidence>
<dbReference type="InterPro" id="IPR015940">
    <property type="entry name" value="UBA"/>
</dbReference>
<evidence type="ECO:0008006" key="9">
    <source>
        <dbReference type="Google" id="ProtNLM"/>
    </source>
</evidence>
<accession>A0ABD3NCC7</accession>
<feature type="compositionally biased region" description="Basic and acidic residues" evidence="3">
    <location>
        <begin position="3609"/>
        <end position="3619"/>
    </location>
</feature>
<feature type="compositionally biased region" description="Basic and acidic residues" evidence="3">
    <location>
        <begin position="611"/>
        <end position="630"/>
    </location>
</feature>
<feature type="domain" description="UBA" evidence="4">
    <location>
        <begin position="2646"/>
        <end position="2687"/>
    </location>
</feature>
<dbReference type="Proteomes" id="UP001530400">
    <property type="component" value="Unassembled WGS sequence"/>
</dbReference>
<dbReference type="InterPro" id="IPR001870">
    <property type="entry name" value="B30.2/SPRY"/>
</dbReference>
<dbReference type="Pfam" id="PF00622">
    <property type="entry name" value="SPRY"/>
    <property type="match status" value="3"/>
</dbReference>
<feature type="region of interest" description="Disordered" evidence="3">
    <location>
        <begin position="2693"/>
        <end position="2751"/>
    </location>
</feature>
<feature type="domain" description="B30.2/SPRY" evidence="5">
    <location>
        <begin position="1125"/>
        <end position="1343"/>
    </location>
</feature>
<dbReference type="PANTHER" id="PTHR46654">
    <property type="entry name" value="E3 UBIQUITIN-PROTEIN LIGASE HECTD3"/>
    <property type="match status" value="1"/>
</dbReference>
<dbReference type="CDD" id="cd14306">
    <property type="entry name" value="UBA_VP13D"/>
    <property type="match status" value="1"/>
</dbReference>
<feature type="region of interest" description="Disordered" evidence="3">
    <location>
        <begin position="405"/>
        <end position="470"/>
    </location>
</feature>
<dbReference type="Gene3D" id="2.60.120.920">
    <property type="match status" value="3"/>
</dbReference>
<feature type="region of interest" description="Disordered" evidence="3">
    <location>
        <begin position="167"/>
        <end position="193"/>
    </location>
</feature>
<feature type="domain" description="HECT" evidence="6">
    <location>
        <begin position="4853"/>
        <end position="5007"/>
    </location>
</feature>
<dbReference type="Gene3D" id="3.90.1750.10">
    <property type="entry name" value="Hect, E3 ligase catalytic domains"/>
    <property type="match status" value="1"/>
</dbReference>
<feature type="compositionally biased region" description="Acidic residues" evidence="3">
    <location>
        <begin position="3598"/>
        <end position="3608"/>
    </location>
</feature>
<feature type="compositionally biased region" description="Basic residues" evidence="3">
    <location>
        <begin position="3620"/>
        <end position="3631"/>
    </location>
</feature>
<dbReference type="CDD" id="cd11709">
    <property type="entry name" value="SPRY"/>
    <property type="match status" value="3"/>
</dbReference>
<protein>
    <recommendedName>
        <fullName evidence="9">HECT-type E3 ubiquitin transferase</fullName>
    </recommendedName>
</protein>
<feature type="domain" description="B30.2/SPRY" evidence="5">
    <location>
        <begin position="2760"/>
        <end position="2950"/>
    </location>
</feature>
<dbReference type="SUPFAM" id="SSF49899">
    <property type="entry name" value="Concanavalin A-like lectins/glucanases"/>
    <property type="match status" value="3"/>
</dbReference>
<dbReference type="Pfam" id="PF22562">
    <property type="entry name" value="UBA_7"/>
    <property type="match status" value="1"/>
</dbReference>
<feature type="region of interest" description="Disordered" evidence="3">
    <location>
        <begin position="115"/>
        <end position="151"/>
    </location>
</feature>
<feature type="compositionally biased region" description="Acidic residues" evidence="3">
    <location>
        <begin position="2718"/>
        <end position="2732"/>
    </location>
</feature>
<evidence type="ECO:0000256" key="2">
    <source>
        <dbReference type="PROSITE-ProRule" id="PRU00104"/>
    </source>
</evidence>
<dbReference type="PROSITE" id="PS50188">
    <property type="entry name" value="B302_SPRY"/>
    <property type="match status" value="3"/>
</dbReference>
<feature type="compositionally biased region" description="Acidic residues" evidence="3">
    <location>
        <begin position="797"/>
        <end position="811"/>
    </location>
</feature>
<feature type="region of interest" description="Disordered" evidence="3">
    <location>
        <begin position="1274"/>
        <end position="1293"/>
    </location>
</feature>
<sequence>MAPNEDTSRLKARENAIETLIDMHPNGAAYRAARTMSETLKSNLESRYNRIPDWALLDHANSLSQYEILPDSQEVWGDLLKSNASEEAIDESEPLKEGWEARLLRHHEKIIRAKYSSNSSSGAIPTTPLEAGGVSSTKKSSQHSKTAVPPPRLISVLRQIFDSPSSGDLKGLLSGSSDGNASSKGGKSESQQQQVNVLPNLLHSVINHPAFSSESPSSSEEEELATGVKRHLASMFEPPKKEEEGKATEESEAKESDSAPPVAEVEPPSAANLEAIIGNVCRDIYKSKACSDNGNMHGLLIASLSILTGSLFEEDNLDDYFSNEEGQSMPTSIMEGGTSKSPDASWNATPDSYLQVGGLLSLLNTKKGKTSSKFLVDKSLTRYFAEASSTYEERIEIQKALLQTPKKNDDGYSTPKDYISKPSVDSIDTDSSLPPLAGRDSANEDSDGVVDLDEAPDDDDGLPSNRLDSDELTNADVANVTRMLLSNIANIVGGELNFDDIDMEGEEVDADEADDVESEEGEEDADVEHDDSDDSQATREYNDRETAAPISGDERQSARNQEEKVAGSNGNEDGNNEEEERMMLQRALALSLAATVSAGGSDSSNSDNTDDDRKISAFKSPSERNEELKRKSSGGSIQTEDSKSDANLPPLPTPPSKDVLPRSSWNDDLSESEVATMLDPAALSSFGNVPASHVLVQLLQTMLGIMESHVGNFCEDKPQMDSIETPKTSLKTPVSSLKRSLGQLKDDTLPSNVNAHEKREFVPDSVTAQLLVAALELSSYLRNSSISALHEILSEEDAKDLTEGEEEEEGKDETIQIADSAESEDPLEEGDLLLVVASQTALENKGFERKSAAAADITALRHTTKQKMVGIWTERASFYSVCCYLNMRCLRIFMAKCVQHGLRFSDLAGSDYGDAIYMSTKSRIAMATILSSLHDASIPAKFQALQDCMDSFLAASVYVDQTKRVYDDLLVTSLRNESMLLWGSAIPFLYPDRSSRLGLLKSLVEENLSLPTTERPSCLTMEDIMDMSRWNSSDLQGIKLDMVCHRFSMSDMLDCLLPQPKLRVDESMSSALDCGIRDAPKNIVSLLGGFLSSANQSPPHLTQFYFAAISRSISGLLLWNDLALSPDECVGQDSTLKLETNPNKFQFDPAKCADSIALERSTANQRAVKVWGTVLSTTCFLPKTGIHRFAVKLDQCERGHVFIGVATARANTKTYVGGDKNGWGFIGTQALWHDRNKLRGDYGSVLRTGAVVVATLDTDVGTLSYGLWKDTQDSESAVGPMPPSFASMSSPRRGSGLVNGNGSTIEDWGIAFEGIPLDVKLYPAVGLYQRDDRATLYTITSSSASAGRTHVPTTVSSGHVYFPSIQESSPDHVSNIRLWNQSVCWSGITFATHLLMLSIKLLKSGTDLNSRIVLSDILPRLASALCLVPSCIPILSTKYAMELLPFVTQCAKQIDSMILPANRSASLNVEIKRGSWLIRVSPSTDSESHGGDREYIVDFASKTVQDDFEGMSIDTCINGKCSKASIVGVATGTQLKLIEEQSDGTKSLIDARLSLDGKKFEGDYLDIEQNSVGKISGVYQPHTAAASKETSSAKHSIDLTEDELQRELIRTESVLCLAASHLAQIFCSKTALCDVDGLGEMSRDEAEEMKRAHANLGHLFKCPVVAAGRLNDGASLRSSIDSVWERCKALETSDNNGGSGIVEQWQDHIYLELFTATDAPLVDISAKKKELEHKLDSSADVSSMSNGSFSKLCPLQYTSTCKNVACVMLYHSQLEDFGSESAKLIFSASRQIVERGTRDALSSAQSSGKPRAEVFNELCHLLDSISGFMFEFAGCHHSIPTELISDFMLIFSAIRSQDDLIAFKRLLTSRTEKNIMRYVGMRAMQFMLDPDGSHEGIQLCVAVESVIIGLHRLSFSKELLACSSSNLQKCATLSVRAVQDKIVSMMAEIASSQDLTRLSSLLLALCTAVEYHHSMLECCGTVTSLCRTKAFQDTYESSTEETLIGSMHIHSSQRILQAIAAVLHSVAAASSADKTDADGVSILQFIMNEIKEATANLEKSYSYGANQVLKEIVSDWDPGHTDVPTKEKVCIRAALTNEMSPLMYTNNVTAPCHGYLNRLLDLLHCFTQNTMFLDCLRLCAVELAGHLLAMVKGSLPACVYLRIMRLLRPVLSTMDPSVEVTEHLFELAGGVCNYIESQPMSDEMKLSDDGLRVSDGAVATLRFLYAHLPSWRRTIHEVIITSYSFPSVCGVMSFFGGLPGCLQSGSFLISEPEIASSLSSASSLLAGKTRSALGSNTTTMSNSAGRGVESIVSGLCRQTALAGILCSAESKGICEVLVMPSRLLSPEEPALHDTKVTVRAARVSSSEIASAAELPLHINEEMPNIAGILLEQLSLSSSSLLKDGSISENAPDSLPSLKVLFGSAMSIRSLSVLLAHPDVVHLQSRYHLQDFLALVLQLAYKHSTTPEGLSKLPVCEAKIWHLLLVRSIVHRKKAALEATPMTKLEEMLKAETTKKKKDKPSILAGSSTGGYKTPPPTSLVSSFFGSAARAASRTSSGSTAAREETGGSREDEDEESQNAREAAIVQMAELGLPRQWAELALRRTGDSIEAAVHFCLERGADMERLIAEEANRSSTSSSRRRGGNPRMNSSHLISQLVDMGFPRHWCVSALSATSNNVDEALTWILTNGVRLAATEAEDEEKDEESEDEAYDLERDHQEDSDEGDEANVEEVSPEVTENPPPPPNTEILPSGWHGSICPIRFISGKCNINPKTLEIAGKDGGFSSVGTKGVLLTSGKWYVALSRMSPTLYNHLMQFPYLSYKIRYYEAEILTAGCLQIGWGDASFAGHCNSERGDGCGDGPSSWAFDGWRRYKWHSNATEWGCRWSEGDVVGCLVDMDDMTVSFTLNGKSEEIGMGLAFSEEGFRPCSGVYCCVSFNSREKLRLILGGEGTEPFKHQPNGYRGVGEAILNAVKERQVLLQEEARLSSTGTSTSEKPPYICDFSDGEHGHELFSWQHRFCGSDASVHLGGARLLRGMGSSKKSLKSSTGGSTKNISPAVADITSRLNKIFEKAKQTSDSNKDKTKEAQAGNIASLLDAYSQILSDTELELKSVLVSLNGLYARKLVLHLIIAYSDKFTPSLFTADESPMSEDVVCRQLYTILENSASNSTWLGEAGSMAVAAEALGLGISTYDATNPDGSPNGMCTVTGDHVILAGGISQFLSSAALIKTKKLNNDGIYTPWTFVAASEAAVGSDCGGALSFIRHGLQNALVVSKALRQVVLAGVRRAIRILAVTEFTTEDGAPEDTPGSDSDDFPGYSPDARFVCFMTGVLVSDPVKTQLPESENEALLCSLFEGWCVGLLSGSAPWRLVCATTAAGILNKCPSALAHVASRVPIIARFLGRLESTTARRVWAERAAFPVCSKYCQSLIELLTSVKRAIRLCNAPSSATFSPKLKVDAATPIPFTFTPKSDVTSVCNSWEWSRGWISSNAGWEVLTGTVEIMAVEWKTPQRSTTRTLMDGGEGPPFLNVGCIVMRGLDWANRSDVGNEDGQDLYEKDKLDKEMAAAEEEAASTQQKPDEHYPADDPAMDDSQEVNNDTPEVDPADDPAEEKECKPEEVTPSKRKTDKAKKIPKSKLPVGTVIGIEPWDGIPAMARRVRWHLTGEEGVYRYGGDGGRFDIAHVDINDKETRIKKRHPFPESLEQIASRCGFGQRRICNVILRLDQTSSRSDASKSDIRCNGILEWPDFGAGIAVECVKFPDGAMSITEKTLLYGSKDSGWEARFGDPSYNPGACTVISPIHDANTLLLAHEELLGSSSFLVKNLRNREQDGGRLRVTSEMRLFRSRKGKHETADESLEEDYSALISSPSQPQPICFDSDFHASSLSLSKDKRTVSCSSSEGRGVAFGNVGFTTGVHYWEIKIEKAEIGSVFIGVAEKPGVPSGSSQSSSFGFESKPRLNRWLGWGFVNFRATYTAGAERVYGSHCHSGDTVGVMLDCDSGRISYFYDGLKYGEHILNDLGCAFENVSPFGFNADGCGSGGAGQGAPSGIDGVRSSKFPSNGAVRPRAFWPVIGLRHPGDRVTMSSKWITSKGVDGVTVQENVLAVDEIFCAYNDESPNVKIPDWFVEESFLEYQRWQSGRWLRTCTRGSGWCKLSSTGLDIDLDTNPLVCASACASIGLPIALLPGDRIDVKRSAGRLLELQEEAVVLGAYQGRLWYRLVSQKSEGGSLMEGGGRAWFWDESEAVEGGLRLIGEGKGRSVELPLIARFKPSTALKVVYVGGAVVRSDLEIFDGSSNIGTIPHGIVIPESNVIERRLNSCGVVRFLIEYEPVGRGWISSRIRGGKEEPIVELVLPEEENVDEDGKPETPVCRTPEDAAKLWYESYLKSIKNDSSIALDSKKKTFAESFNIESVDEFSRLIEAGRINGMAALESDSFVASTYGKISDVLPHADEIDCPFVDCAIVLASASGDHSNEMKDLSGSVDSIAHEVALESVMHVKHEKMPPVKALLARISMLRAINRRARYALPWFSMRSAQEGSCVFGGLSGFGSSLERAGRTWDTKSNSEWVQVPSTSTRLRACKNILFPSIKRSLLDSIMDATSTPTPLSHDEYELPREVRTVRVNRLKARQAIASEDSTLIRKHSVFSQLQREMRGWSGATLRRGFVAKGHGGQKRAFKVKLVGEGVNDYSGPYREVFTDAMLEVTDIDKEGQSPLGVLEPTPNNEAELGDGRDLFMFAKHSSSSDAFVNEYLDQLSKEEKDMLDSFSTLTRASTEQSREVEDAIVFLGKLVGTACRHNIPVDLPLPLGVVWDRLAEEPFHPAKSLREIDLLAYNRTKDEECQDWPVSASNNVLSTQRRLLNYFAEGMSSVMPVELLALFTGEQLRDIVCGNPDIDVELLRRVVEYEGYSENDQVISYLWDVLREMNTSERKLFLQFVWARNRLPLKESDFDAPFRIQKDTKGVKNGDDYPLPSASTCFFSLMLPEYPSKEMLKEKLLFAIENVTTMESDYVTNDVEVSEGWRGL</sequence>
<dbReference type="InterPro" id="IPR043136">
    <property type="entry name" value="B30.2/SPRY_sf"/>
</dbReference>
<feature type="compositionally biased region" description="Low complexity" evidence="3">
    <location>
        <begin position="258"/>
        <end position="267"/>
    </location>
</feature>
<dbReference type="InterPro" id="IPR041969">
    <property type="entry name" value="VP13D_UBA"/>
</dbReference>
<dbReference type="PANTHER" id="PTHR46654:SF1">
    <property type="entry name" value="E3 UBIQUITIN-PROTEIN LIGASE HECTD3"/>
    <property type="match status" value="1"/>
</dbReference>
<feature type="compositionally biased region" description="Polar residues" evidence="3">
    <location>
        <begin position="115"/>
        <end position="124"/>
    </location>
</feature>
<dbReference type="Gene3D" id="3.30.2410.10">
    <property type="entry name" value="Hect, E3 ligase catalytic domain"/>
    <property type="match status" value="1"/>
</dbReference>
<feature type="compositionally biased region" description="Basic and acidic residues" evidence="3">
    <location>
        <begin position="238"/>
        <end position="257"/>
    </location>
</feature>
<feature type="region of interest" description="Disordered" evidence="3">
    <location>
        <begin position="3561"/>
        <end position="3631"/>
    </location>
</feature>
<proteinExistence type="predicted"/>
<dbReference type="InterPro" id="IPR000569">
    <property type="entry name" value="HECT_dom"/>
</dbReference>
<comment type="caution">
    <text evidence="7">The sequence shown here is derived from an EMBL/GenBank/DDBJ whole genome shotgun (WGS) entry which is preliminary data.</text>
</comment>
<evidence type="ECO:0000256" key="1">
    <source>
        <dbReference type="ARBA" id="ARBA00022786"/>
    </source>
</evidence>
<feature type="domain" description="UBA" evidence="4">
    <location>
        <begin position="2571"/>
        <end position="2618"/>
    </location>
</feature>
<keyword evidence="1 2" id="KW-0833">Ubl conjugation pathway</keyword>
<dbReference type="SMART" id="SM00449">
    <property type="entry name" value="SPRY"/>
    <property type="match status" value="3"/>
</dbReference>
<feature type="compositionally biased region" description="Acidic residues" evidence="3">
    <location>
        <begin position="2695"/>
        <end position="2710"/>
    </location>
</feature>
<feature type="compositionally biased region" description="Low complexity" evidence="3">
    <location>
        <begin position="2551"/>
        <end position="2560"/>
    </location>
</feature>
<dbReference type="PROSITE" id="PS50237">
    <property type="entry name" value="HECT"/>
    <property type="match status" value="1"/>
</dbReference>
<dbReference type="SMART" id="SM00165">
    <property type="entry name" value="UBA"/>
    <property type="match status" value="2"/>
</dbReference>
<dbReference type="SUPFAM" id="SSF46934">
    <property type="entry name" value="UBA-like"/>
    <property type="match status" value="2"/>
</dbReference>
<dbReference type="SMART" id="SM00119">
    <property type="entry name" value="HECTc"/>
    <property type="match status" value="1"/>
</dbReference>
<dbReference type="Gene3D" id="1.10.8.10">
    <property type="entry name" value="DNA helicase RuvA subunit, C-terminal domain"/>
    <property type="match status" value="2"/>
</dbReference>
<organism evidence="7 8">
    <name type="scientific">Cyclotella atomus</name>
    <dbReference type="NCBI Taxonomy" id="382360"/>
    <lineage>
        <taxon>Eukaryota</taxon>
        <taxon>Sar</taxon>
        <taxon>Stramenopiles</taxon>
        <taxon>Ochrophyta</taxon>
        <taxon>Bacillariophyta</taxon>
        <taxon>Coscinodiscophyceae</taxon>
        <taxon>Thalassiosirophycidae</taxon>
        <taxon>Stephanodiscales</taxon>
        <taxon>Stephanodiscaceae</taxon>
        <taxon>Cyclotella</taxon>
    </lineage>
</organism>
<evidence type="ECO:0000259" key="4">
    <source>
        <dbReference type="PROSITE" id="PS50030"/>
    </source>
</evidence>
<feature type="compositionally biased region" description="Acidic residues" evidence="3">
    <location>
        <begin position="508"/>
        <end position="534"/>
    </location>
</feature>
<feature type="compositionally biased region" description="Low complexity" evidence="3">
    <location>
        <begin position="135"/>
        <end position="146"/>
    </location>
</feature>
<reference evidence="7 8" key="1">
    <citation type="submission" date="2024-10" db="EMBL/GenBank/DDBJ databases">
        <title>Updated reference genomes for cyclostephanoid diatoms.</title>
        <authorList>
            <person name="Roberts W.R."/>
            <person name="Alverson A.J."/>
        </authorList>
    </citation>
    <scope>NUCLEOTIDE SEQUENCE [LARGE SCALE GENOMIC DNA]</scope>
    <source>
        <strain evidence="7 8">AJA010-31</strain>
    </source>
</reference>
<feature type="region of interest" description="Disordered" evidence="3">
    <location>
        <begin position="508"/>
        <end position="667"/>
    </location>
</feature>
<dbReference type="InterPro" id="IPR035983">
    <property type="entry name" value="Hect_E3_ubiquitin_ligase"/>
</dbReference>
<dbReference type="InterPro" id="IPR042469">
    <property type="entry name" value="HECTD3"/>
</dbReference>
<feature type="compositionally biased region" description="Acidic residues" evidence="3">
    <location>
        <begin position="443"/>
        <end position="461"/>
    </location>
</feature>
<feature type="region of interest" description="Disordered" evidence="3">
    <location>
        <begin position="2551"/>
        <end position="2579"/>
    </location>
</feature>
<dbReference type="InterPro" id="IPR013320">
    <property type="entry name" value="ConA-like_dom_sf"/>
</dbReference>
<dbReference type="InterPro" id="IPR003877">
    <property type="entry name" value="SPRY_dom"/>
</dbReference>
<feature type="compositionally biased region" description="Low complexity" evidence="3">
    <location>
        <begin position="587"/>
        <end position="607"/>
    </location>
</feature>
<evidence type="ECO:0000313" key="7">
    <source>
        <dbReference type="EMBL" id="KAL3773701.1"/>
    </source>
</evidence>
<gene>
    <name evidence="7" type="ORF">ACHAWO_000679</name>
</gene>
<dbReference type="InterPro" id="IPR009060">
    <property type="entry name" value="UBA-like_sf"/>
</dbReference>
<dbReference type="Pfam" id="PF00632">
    <property type="entry name" value="HECT"/>
    <property type="match status" value="1"/>
</dbReference>
<feature type="compositionally biased region" description="Basic and acidic residues" evidence="3">
    <location>
        <begin position="536"/>
        <end position="565"/>
    </location>
</feature>